<feature type="region of interest" description="Disordered" evidence="25">
    <location>
        <begin position="126"/>
        <end position="147"/>
    </location>
</feature>
<keyword evidence="10 21" id="KW-0846">Cobalamin</keyword>
<dbReference type="Pfam" id="PF00809">
    <property type="entry name" value="Pterin_bind"/>
    <property type="match status" value="1"/>
</dbReference>
<feature type="binding site" evidence="23">
    <location>
        <begin position="773"/>
        <end position="777"/>
    </location>
    <ligand>
        <name>methylcob(III)alamin</name>
        <dbReference type="ChEBI" id="CHEBI:28115"/>
    </ligand>
</feature>
<dbReference type="OrthoDB" id="9803687at2"/>
<dbReference type="Gene3D" id="3.20.20.330">
    <property type="entry name" value="Homocysteine-binding-like domain"/>
    <property type="match status" value="1"/>
</dbReference>
<evidence type="ECO:0000256" key="25">
    <source>
        <dbReference type="SAM" id="MobiDB-lite"/>
    </source>
</evidence>
<dbReference type="Pfam" id="PF02965">
    <property type="entry name" value="Met_synt_B12"/>
    <property type="match status" value="1"/>
</dbReference>
<evidence type="ECO:0000256" key="12">
    <source>
        <dbReference type="ARBA" id="ARBA00022691"/>
    </source>
</evidence>
<dbReference type="NCBIfam" id="NF007024">
    <property type="entry name" value="PRK09490.1"/>
    <property type="match status" value="1"/>
</dbReference>
<dbReference type="InterPro" id="IPR036589">
    <property type="entry name" value="HCY_dom_sf"/>
</dbReference>
<dbReference type="InterPro" id="IPR000489">
    <property type="entry name" value="Pterin-binding_dom"/>
</dbReference>
<dbReference type="SUPFAM" id="SSF47644">
    <property type="entry name" value="Methionine synthase domain"/>
    <property type="match status" value="1"/>
</dbReference>
<evidence type="ECO:0000256" key="18">
    <source>
        <dbReference type="ARBA" id="ARBA00025552"/>
    </source>
</evidence>
<keyword evidence="14" id="KW-0677">Repeat</keyword>
<dbReference type="RefSeq" id="WP_093199209.1">
    <property type="nucleotide sequence ID" value="NZ_FNGS01000002.1"/>
</dbReference>
<dbReference type="Pfam" id="PF02574">
    <property type="entry name" value="S-methyl_trans"/>
    <property type="match status" value="1"/>
</dbReference>
<dbReference type="EC" id="2.1.1.13" evidence="6 20"/>
<name>A0A1G9L5Y7_9BACT</name>
<evidence type="ECO:0000259" key="27">
    <source>
        <dbReference type="PROSITE" id="PS50972"/>
    </source>
</evidence>
<sequence>MTTTTIQKPDIRTLLPHRILVLDGAMGTMIQRYKLEEEDYRGARFADWPHPLKGNNDLLVLTRPDIIKAIHAEYLDAGADILETNSFSGTWIAMADYGMEELVYELNYESARIAREVTDEFTRQNPDRPRYVAGSMGPTNRTASLSPDVNNPGYRAITFDQLVDAYYEQAKALVEGGSDILLVETIFDTLNAKAALFAIDRYLQDVTEGKNPWPAHIPAATKFEIPIMVSGTITDASGRTLSGQTTEAFLTSVSHLPLLSVGINCALGADLMRPYVQTLANKAPFFTSAHPNAGLPNEMGEYDETPEQMGATIDGFLKDGLINIIGGCCGTTPAHIRRIAELAGQRAPRVLPEEEPVLKLSGLEPIEVTKEKVLFLNIGERCNVTGSKKFARLIRESKFEEALSIAREQVETGAQVIDVNMDEGMIDGVAMMTLFLNLLASEPDIARVPIMIDSSKWEVIEAGLKCVQGKAIVNSISLKEGEEKFKEYARTVKRYGAAAVVMAFDENGQADNYERRIEICSRAYRILVDEVGFPAEDIIFDPNILTVATGIEEHNNYAVDFINATRWIKENLPHAKVSGGVSNVSFSFRGNEPVREAIHSAFLYHAIRAGMDMGIVNAGQITIYDDIPKDFLELVEDVLLNRRPDATERLVTFAETVKSKGKTDSGPDNSWRLLPVNQRLAHSLVKGIADFIDEDVEECRQQFARPIEVIEGPLMDGMSIVGDLFGEGKMFLPQVVKSARVMKKAVAYLQPFIEAEKSAGSSAGRILMATVKGDVHDIGKNIVGVVLGCNNYEIIDLGVMVPTERILEEARAHNVDIIGLSGLITPSLDEMVGVAKEMERQGFRIPLLIGGATTSRIHTAVKIDPQYSGPVIHVLDASRSVPVAGRLTQSEQSQADVLTEIKREYAKLRDDHAKRKSDKNFVSIQTARENKVRIDWTDFRAPKPTFLGTRVFDDYPLAEIARYIDWTPFFQTWQLHGKYPMILEDKVVGSEARKLYEDANNLLLEIIHDKSLKARAVIGFWPANSHEDDIILHPFEEVSKEVACERHGSHTHVEYRISRQTKEEDVLTAPTLTVLNQLRQQSLKAANLPNYSLADFIAPLESAHPDYIGGFAVTAGIGVEQLLEKYDRDLDDYGSIMVKAIADRLAEAFAELMHERVRREFWGYAAGESLDNQSLIEEKYQGIRPAPGYPACPEHTEKRKLFDLLHAEQIGIELTESYAMYPASSVSGWYFSHPDSRYFTVGKIQKDQVEDYARRKGMTIEEAEKWLAPALGY</sequence>
<dbReference type="InterPro" id="IPR003759">
    <property type="entry name" value="Cbl-bd_cap"/>
</dbReference>
<dbReference type="InterPro" id="IPR033706">
    <property type="entry name" value="Met_synthase_B12-bd"/>
</dbReference>
<dbReference type="PROSITE" id="PS50972">
    <property type="entry name" value="PTERIN_BINDING"/>
    <property type="match status" value="1"/>
</dbReference>
<evidence type="ECO:0000256" key="10">
    <source>
        <dbReference type="ARBA" id="ARBA00022628"/>
    </source>
</evidence>
<evidence type="ECO:0000259" key="26">
    <source>
        <dbReference type="PROSITE" id="PS50970"/>
    </source>
</evidence>
<keyword evidence="9 21" id="KW-0028">Amino-acid biosynthesis</keyword>
<dbReference type="FunFam" id="1.10.1240.10:FF:000001">
    <property type="entry name" value="Methionine synthase"/>
    <property type="match status" value="1"/>
</dbReference>
<dbReference type="UniPathway" id="UPA00051">
    <property type="reaction ID" value="UER00081"/>
</dbReference>
<comment type="domain">
    <text evidence="21">Modular enzyme with four functionally distinct domains. The isolated Hcy-binding domain catalyzes methyl transfer from free methylcobalamin to homocysteine. The Hcy-binding domain in association with the pterin-binding domain catalyzes the methylation of cob(I)alamin by methyltetrahydrofolate and the methylation of homocysteine. The B12-binding domain binds the cofactor. The AdoMet activation domain binds S-adenosyl-L-methionine. Under aerobic conditions cob(I)alamin can be converted to inactive cob(II)alamin. Reductive methylation by S-adenosyl-L-methionine and flavodoxin regenerates methylcobalamin.</text>
</comment>
<dbReference type="EMBL" id="FNGS01000002">
    <property type="protein sequence ID" value="SDL57153.1"/>
    <property type="molecule type" value="Genomic_DNA"/>
</dbReference>
<feature type="binding site" evidence="23">
    <location>
        <position position="711"/>
    </location>
    <ligand>
        <name>methylcob(III)alamin</name>
        <dbReference type="ChEBI" id="CHEBI:28115"/>
    </ligand>
</feature>
<dbReference type="InterPro" id="IPR050554">
    <property type="entry name" value="Met_Synthase/Corrinoid"/>
</dbReference>
<dbReference type="InterPro" id="IPR003726">
    <property type="entry name" value="HCY_dom"/>
</dbReference>
<keyword evidence="32" id="KW-1185">Reference proteome</keyword>
<accession>A0A1G9L5Y7</accession>
<dbReference type="GO" id="GO:0005829">
    <property type="term" value="C:cytosol"/>
    <property type="evidence" value="ECO:0007669"/>
    <property type="project" value="TreeGrafter"/>
</dbReference>
<evidence type="ECO:0000256" key="21">
    <source>
        <dbReference type="PIRNR" id="PIRNR000381"/>
    </source>
</evidence>
<dbReference type="Proteomes" id="UP000198901">
    <property type="component" value="Unassembled WGS sequence"/>
</dbReference>
<protein>
    <recommendedName>
        <fullName evidence="7 20">Methionine synthase</fullName>
        <ecNumber evidence="6 20">2.1.1.13</ecNumber>
    </recommendedName>
    <alternativeName>
        <fullName evidence="19 21">5-methyltetrahydrofolate--homocysteine methyltransferase</fullName>
    </alternativeName>
</protein>
<dbReference type="FunFam" id="3.20.20.20:FF:000002">
    <property type="entry name" value="Methionine synthase"/>
    <property type="match status" value="1"/>
</dbReference>
<keyword evidence="12 21" id="KW-0949">S-adenosyl-L-methionine</keyword>
<evidence type="ECO:0000256" key="1">
    <source>
        <dbReference type="ARBA" id="ARBA00001700"/>
    </source>
</evidence>
<comment type="pathway">
    <text evidence="4 21">Amino-acid biosynthesis; L-methionine biosynthesis via de novo pathway; L-methionine from L-homocysteine (MetH route): step 1/1.</text>
</comment>
<keyword evidence="11 21" id="KW-0808">Transferase</keyword>
<dbReference type="InterPro" id="IPR006158">
    <property type="entry name" value="Cobalamin-bd"/>
</dbReference>
<evidence type="ECO:0000259" key="28">
    <source>
        <dbReference type="PROSITE" id="PS50974"/>
    </source>
</evidence>
<dbReference type="InterPro" id="IPR011005">
    <property type="entry name" value="Dihydropteroate_synth-like_sf"/>
</dbReference>
<evidence type="ECO:0000256" key="6">
    <source>
        <dbReference type="ARBA" id="ARBA00012032"/>
    </source>
</evidence>
<evidence type="ECO:0000256" key="5">
    <source>
        <dbReference type="ARBA" id="ARBA00010398"/>
    </source>
</evidence>
<evidence type="ECO:0000256" key="17">
    <source>
        <dbReference type="ARBA" id="ARBA00023285"/>
    </source>
</evidence>
<keyword evidence="16 21" id="KW-0486">Methionine biosynthesis</keyword>
<dbReference type="GO" id="GO:0031419">
    <property type="term" value="F:cobalamin binding"/>
    <property type="evidence" value="ECO:0007669"/>
    <property type="project" value="UniProtKB-UniRule"/>
</dbReference>
<evidence type="ECO:0000256" key="4">
    <source>
        <dbReference type="ARBA" id="ARBA00005178"/>
    </source>
</evidence>
<evidence type="ECO:0000256" key="2">
    <source>
        <dbReference type="ARBA" id="ARBA00001947"/>
    </source>
</evidence>
<reference evidence="31 32" key="1">
    <citation type="submission" date="2016-10" db="EMBL/GenBank/DDBJ databases">
        <authorList>
            <person name="de Groot N.N."/>
        </authorList>
    </citation>
    <scope>NUCLEOTIDE SEQUENCE [LARGE SCALE GENOMIC DNA]</scope>
    <source>
        <strain evidence="31 32">DSM 21668</strain>
    </source>
</reference>
<keyword evidence="17 21" id="KW-0170">Cobalt</keyword>
<dbReference type="CDD" id="cd00740">
    <property type="entry name" value="MeTr"/>
    <property type="match status" value="1"/>
</dbReference>
<evidence type="ECO:0000256" key="20">
    <source>
        <dbReference type="NCBIfam" id="TIGR02082"/>
    </source>
</evidence>
<feature type="binding site" evidence="23">
    <location>
        <begin position="1238"/>
        <end position="1239"/>
    </location>
    <ligand>
        <name>S-adenosyl-L-methionine</name>
        <dbReference type="ChEBI" id="CHEBI:59789"/>
    </ligand>
</feature>
<evidence type="ECO:0000256" key="22">
    <source>
        <dbReference type="PIRSR" id="PIRSR000381-1"/>
    </source>
</evidence>
<dbReference type="Gene3D" id="1.10.288.10">
    <property type="entry name" value="Cobalamin-dependent Methionine Synthase, domain 2"/>
    <property type="match status" value="1"/>
</dbReference>
<dbReference type="FunFam" id="3.40.50.280:FF:000001">
    <property type="entry name" value="Methionine synthase"/>
    <property type="match status" value="1"/>
</dbReference>
<feature type="binding site" description="axial binding residue" evidence="22">
    <location>
        <position position="776"/>
    </location>
    <ligand>
        <name>methylcob(III)alamin</name>
        <dbReference type="ChEBI" id="CHEBI:28115"/>
    </ligand>
    <ligandPart>
        <name>Co</name>
        <dbReference type="ChEBI" id="CHEBI:27638"/>
    </ligandPart>
</feature>
<dbReference type="GO" id="GO:0046653">
    <property type="term" value="P:tetrahydrofolate metabolic process"/>
    <property type="evidence" value="ECO:0007669"/>
    <property type="project" value="TreeGrafter"/>
</dbReference>
<dbReference type="PROSITE" id="PS51337">
    <property type="entry name" value="B12_BINDING_NTER"/>
    <property type="match status" value="1"/>
</dbReference>
<feature type="binding site" evidence="23">
    <location>
        <position position="965"/>
    </location>
    <ligand>
        <name>S-adenosyl-L-methionine</name>
        <dbReference type="ChEBI" id="CHEBI:59789"/>
    </ligand>
</feature>
<evidence type="ECO:0000256" key="23">
    <source>
        <dbReference type="PIRSR" id="PIRSR000381-2"/>
    </source>
</evidence>
<dbReference type="STRING" id="563176.SAMN04488090_1271"/>
<feature type="compositionally biased region" description="Polar residues" evidence="25">
    <location>
        <begin position="137"/>
        <end position="147"/>
    </location>
</feature>
<evidence type="ECO:0000256" key="24">
    <source>
        <dbReference type="PROSITE-ProRule" id="PRU00333"/>
    </source>
</evidence>
<keyword evidence="15 21" id="KW-0862">Zinc</keyword>
<dbReference type="InterPro" id="IPR037010">
    <property type="entry name" value="VitB12-dep_Met_synth_activ_sf"/>
</dbReference>
<dbReference type="AlphaFoldDB" id="A0A1G9L5Y7"/>
<dbReference type="PIRSF" id="PIRSF000381">
    <property type="entry name" value="MetH"/>
    <property type="match status" value="1"/>
</dbReference>
<dbReference type="SUPFAM" id="SSF82282">
    <property type="entry name" value="Homocysteine S-methyltransferase"/>
    <property type="match status" value="1"/>
</dbReference>
<dbReference type="Gene3D" id="3.40.50.280">
    <property type="entry name" value="Cobalamin-binding domain"/>
    <property type="match status" value="1"/>
</dbReference>
<gene>
    <name evidence="31" type="ORF">SAMN04488090_1271</name>
</gene>
<dbReference type="GO" id="GO:0032259">
    <property type="term" value="P:methylation"/>
    <property type="evidence" value="ECO:0007669"/>
    <property type="project" value="UniProtKB-KW"/>
</dbReference>
<feature type="binding site" evidence="23">
    <location>
        <position position="821"/>
    </location>
    <ligand>
        <name>methylcob(III)alamin</name>
        <dbReference type="ChEBI" id="CHEBI:28115"/>
    </ligand>
</feature>
<dbReference type="PANTHER" id="PTHR45833:SF1">
    <property type="entry name" value="METHIONINE SYNTHASE"/>
    <property type="match status" value="1"/>
</dbReference>
<dbReference type="NCBIfam" id="TIGR02082">
    <property type="entry name" value="metH"/>
    <property type="match status" value="1"/>
</dbReference>
<evidence type="ECO:0000256" key="16">
    <source>
        <dbReference type="ARBA" id="ARBA00023167"/>
    </source>
</evidence>
<keyword evidence="13 21" id="KW-0479">Metal-binding</keyword>
<feature type="binding site" evidence="22 24">
    <location>
        <position position="329"/>
    </location>
    <ligand>
        <name>Zn(2+)</name>
        <dbReference type="ChEBI" id="CHEBI:29105"/>
    </ligand>
</feature>
<dbReference type="InterPro" id="IPR004223">
    <property type="entry name" value="VitB12-dep_Met_synth_activ_dom"/>
</dbReference>
<dbReference type="PROSITE" id="PS51332">
    <property type="entry name" value="B12_BINDING"/>
    <property type="match status" value="1"/>
</dbReference>
<dbReference type="Gene3D" id="3.10.196.10">
    <property type="entry name" value="Vitamin B12-dependent methionine synthase, activation domain"/>
    <property type="match status" value="1"/>
</dbReference>
<feature type="binding site" evidence="22 24">
    <location>
        <position position="265"/>
    </location>
    <ligand>
        <name>Zn(2+)</name>
        <dbReference type="ChEBI" id="CHEBI:29105"/>
    </ligand>
</feature>
<dbReference type="InterPro" id="IPR011822">
    <property type="entry name" value="MetH"/>
</dbReference>
<organism evidence="31 32">
    <name type="scientific">Siphonobacter aquaeclarae</name>
    <dbReference type="NCBI Taxonomy" id="563176"/>
    <lineage>
        <taxon>Bacteria</taxon>
        <taxon>Pseudomonadati</taxon>
        <taxon>Bacteroidota</taxon>
        <taxon>Cytophagia</taxon>
        <taxon>Cytophagales</taxon>
        <taxon>Cytophagaceae</taxon>
        <taxon>Siphonobacter</taxon>
    </lineage>
</organism>
<evidence type="ECO:0000256" key="15">
    <source>
        <dbReference type="ARBA" id="ARBA00022833"/>
    </source>
</evidence>
<evidence type="ECO:0000259" key="30">
    <source>
        <dbReference type="PROSITE" id="PS51337"/>
    </source>
</evidence>
<dbReference type="PROSITE" id="PS50974">
    <property type="entry name" value="ADOMET_ACTIVATION"/>
    <property type="match status" value="1"/>
</dbReference>
<comment type="function">
    <text evidence="18 21">Catalyzes the transfer of a methyl group from methyl-cobalamin to homocysteine, yielding enzyme-bound cob(I)alamin and methionine. Subsequently, remethylates the cofactor using methyltetrahydrofolate.</text>
</comment>
<feature type="binding site" evidence="23">
    <location>
        <position position="825"/>
    </location>
    <ligand>
        <name>methylcob(III)alamin</name>
        <dbReference type="ChEBI" id="CHEBI:28115"/>
    </ligand>
</feature>
<feature type="domain" description="Hcy-binding" evidence="26">
    <location>
        <begin position="8"/>
        <end position="343"/>
    </location>
</feature>
<proteinExistence type="inferred from homology"/>
<comment type="similarity">
    <text evidence="5">Belongs to the vitamin-B12 dependent methionine synthase family.</text>
</comment>
<dbReference type="InterPro" id="IPR036724">
    <property type="entry name" value="Cobalamin-bd_sf"/>
</dbReference>
<dbReference type="SUPFAM" id="SSF56507">
    <property type="entry name" value="Methionine synthase activation domain-like"/>
    <property type="match status" value="1"/>
</dbReference>
<dbReference type="PANTHER" id="PTHR45833">
    <property type="entry name" value="METHIONINE SYNTHASE"/>
    <property type="match status" value="1"/>
</dbReference>
<dbReference type="Pfam" id="PF02310">
    <property type="entry name" value="B12-binding"/>
    <property type="match status" value="1"/>
</dbReference>
<feature type="domain" description="AdoMet activation" evidence="28">
    <location>
        <begin position="915"/>
        <end position="1273"/>
    </location>
</feature>
<dbReference type="InterPro" id="IPR036594">
    <property type="entry name" value="Meth_synthase_dom"/>
</dbReference>
<dbReference type="CDD" id="cd02069">
    <property type="entry name" value="methionine_synthase_B12_BD"/>
    <property type="match status" value="1"/>
</dbReference>
<evidence type="ECO:0000256" key="14">
    <source>
        <dbReference type="ARBA" id="ARBA00022737"/>
    </source>
</evidence>
<dbReference type="GO" id="GO:0050667">
    <property type="term" value="P:homocysteine metabolic process"/>
    <property type="evidence" value="ECO:0007669"/>
    <property type="project" value="TreeGrafter"/>
</dbReference>
<evidence type="ECO:0000256" key="9">
    <source>
        <dbReference type="ARBA" id="ARBA00022605"/>
    </source>
</evidence>
<dbReference type="GO" id="GO:0008705">
    <property type="term" value="F:methionine synthase activity"/>
    <property type="evidence" value="ECO:0007669"/>
    <property type="project" value="UniProtKB-UniRule"/>
</dbReference>
<evidence type="ECO:0000313" key="31">
    <source>
        <dbReference type="EMBL" id="SDL57153.1"/>
    </source>
</evidence>
<evidence type="ECO:0000256" key="19">
    <source>
        <dbReference type="ARBA" id="ARBA00031040"/>
    </source>
</evidence>
<dbReference type="SUPFAM" id="SSF52242">
    <property type="entry name" value="Cobalamin (vitamin B12)-binding domain"/>
    <property type="match status" value="1"/>
</dbReference>
<dbReference type="GO" id="GO:0008270">
    <property type="term" value="F:zinc ion binding"/>
    <property type="evidence" value="ECO:0007669"/>
    <property type="project" value="UniProtKB-UniRule"/>
</dbReference>
<comment type="cofactor">
    <cofactor evidence="3 21 22">
        <name>methylcob(III)alamin</name>
        <dbReference type="ChEBI" id="CHEBI:28115"/>
    </cofactor>
</comment>
<comment type="cofactor">
    <cofactor evidence="2 21 24">
        <name>Zn(2+)</name>
        <dbReference type="ChEBI" id="CHEBI:29105"/>
    </cofactor>
</comment>
<evidence type="ECO:0000256" key="11">
    <source>
        <dbReference type="ARBA" id="ARBA00022679"/>
    </source>
</evidence>
<evidence type="ECO:0000313" key="32">
    <source>
        <dbReference type="Proteomes" id="UP000198901"/>
    </source>
</evidence>
<evidence type="ECO:0000259" key="29">
    <source>
        <dbReference type="PROSITE" id="PS51332"/>
    </source>
</evidence>
<dbReference type="Pfam" id="PF02607">
    <property type="entry name" value="B12-binding_2"/>
    <property type="match status" value="1"/>
</dbReference>
<dbReference type="SUPFAM" id="SSF51717">
    <property type="entry name" value="Dihydropteroate synthetase-like"/>
    <property type="match status" value="1"/>
</dbReference>
<feature type="domain" description="B12-binding" evidence="29">
    <location>
        <begin position="763"/>
        <end position="898"/>
    </location>
</feature>
<evidence type="ECO:0000256" key="3">
    <source>
        <dbReference type="ARBA" id="ARBA00001956"/>
    </source>
</evidence>
<dbReference type="SMART" id="SM01018">
    <property type="entry name" value="B12-binding_2"/>
    <property type="match status" value="1"/>
</dbReference>
<evidence type="ECO:0000256" key="13">
    <source>
        <dbReference type="ARBA" id="ARBA00022723"/>
    </source>
</evidence>
<comment type="catalytic activity">
    <reaction evidence="1 21">
        <text>(6S)-5-methyl-5,6,7,8-tetrahydrofolate + L-homocysteine = (6S)-5,6,7,8-tetrahydrofolate + L-methionine</text>
        <dbReference type="Rhea" id="RHEA:11172"/>
        <dbReference type="ChEBI" id="CHEBI:18608"/>
        <dbReference type="ChEBI" id="CHEBI:57453"/>
        <dbReference type="ChEBI" id="CHEBI:57844"/>
        <dbReference type="ChEBI" id="CHEBI:58199"/>
        <dbReference type="EC" id="2.1.1.13"/>
    </reaction>
</comment>
<feature type="domain" description="B12-binding N-terminal" evidence="30">
    <location>
        <begin position="667"/>
        <end position="761"/>
    </location>
</feature>
<dbReference type="Gene3D" id="1.10.1240.10">
    <property type="entry name" value="Methionine synthase domain"/>
    <property type="match status" value="1"/>
</dbReference>
<feature type="binding site" evidence="22 24">
    <location>
        <position position="328"/>
    </location>
    <ligand>
        <name>Zn(2+)</name>
        <dbReference type="ChEBI" id="CHEBI:29105"/>
    </ligand>
</feature>
<evidence type="ECO:0000256" key="7">
    <source>
        <dbReference type="ARBA" id="ARBA00013998"/>
    </source>
</evidence>
<dbReference type="Gene3D" id="3.20.20.20">
    <property type="entry name" value="Dihydropteroate synthase-like"/>
    <property type="match status" value="1"/>
</dbReference>
<dbReference type="FunFam" id="3.20.20.330:FF:000001">
    <property type="entry name" value="Methionine synthase"/>
    <property type="match status" value="1"/>
</dbReference>
<dbReference type="PROSITE" id="PS50970">
    <property type="entry name" value="HCY"/>
    <property type="match status" value="1"/>
</dbReference>
<keyword evidence="8 21" id="KW-0489">Methyltransferase</keyword>
<feature type="binding site" evidence="23">
    <location>
        <position position="877"/>
    </location>
    <ligand>
        <name>methylcob(III)alamin</name>
        <dbReference type="ChEBI" id="CHEBI:28115"/>
    </ligand>
</feature>
<feature type="binding site" evidence="23">
    <location>
        <position position="1184"/>
    </location>
    <ligand>
        <name>S-adenosyl-L-methionine</name>
        <dbReference type="ChEBI" id="CHEBI:59789"/>
    </ligand>
</feature>
<evidence type="ECO:0000256" key="8">
    <source>
        <dbReference type="ARBA" id="ARBA00022603"/>
    </source>
</evidence>
<feature type="domain" description="Pterin-binding" evidence="27">
    <location>
        <begin position="375"/>
        <end position="636"/>
    </location>
</feature>